<keyword evidence="3" id="KW-1185">Reference proteome</keyword>
<evidence type="ECO:0000313" key="3">
    <source>
        <dbReference type="Proteomes" id="UP001501570"/>
    </source>
</evidence>
<organism evidence="2 3">
    <name type="scientific">Rugosimonospora acidiphila</name>
    <dbReference type="NCBI Taxonomy" id="556531"/>
    <lineage>
        <taxon>Bacteria</taxon>
        <taxon>Bacillati</taxon>
        <taxon>Actinomycetota</taxon>
        <taxon>Actinomycetes</taxon>
        <taxon>Micromonosporales</taxon>
        <taxon>Micromonosporaceae</taxon>
        <taxon>Rugosimonospora</taxon>
    </lineage>
</organism>
<gene>
    <name evidence="2" type="ORF">GCM10023322_69420</name>
</gene>
<protein>
    <recommendedName>
        <fullName evidence="4">PknH-like extracellular domain-containing protein</fullName>
    </recommendedName>
</protein>
<name>A0ABP9SM51_9ACTN</name>
<dbReference type="RefSeq" id="WP_345636959.1">
    <property type="nucleotide sequence ID" value="NZ_BAABJQ010000030.1"/>
</dbReference>
<reference evidence="3" key="1">
    <citation type="journal article" date="2019" name="Int. J. Syst. Evol. Microbiol.">
        <title>The Global Catalogue of Microorganisms (GCM) 10K type strain sequencing project: providing services to taxonomists for standard genome sequencing and annotation.</title>
        <authorList>
            <consortium name="The Broad Institute Genomics Platform"/>
            <consortium name="The Broad Institute Genome Sequencing Center for Infectious Disease"/>
            <person name="Wu L."/>
            <person name="Ma J."/>
        </authorList>
    </citation>
    <scope>NUCLEOTIDE SEQUENCE [LARGE SCALE GENOMIC DNA]</scope>
    <source>
        <strain evidence="3">JCM 18304</strain>
    </source>
</reference>
<feature type="region of interest" description="Disordered" evidence="1">
    <location>
        <begin position="29"/>
        <end position="49"/>
    </location>
</feature>
<sequence length="314" mass="33146">MASTVKGLARTCAAGLVLVVMLAGCGNPRPASRGAPSPPAGSVSHSPPSLDVDVVDFATRSGSWPSSEDDLENASNQLDRQCLRAHGFAVPAAPPLALPVPQDEAAAIDLPGRRSVGYGLAKHSAPAPEPTTFVGDVGFSAAQFGAGKPRIKVSLEGKATVLTPSAGCVAQGYRELAGDLATWARLYYVPQQFDDRMYAAMYDDPRYPVALATWRSCMNSRGYSYSRPDDVEPALRARYDASGMTPALEQLELRTAVDDGECQLAVHLPTTLLQIRRSLVASLPRSDLATIATMVVARRGAVAKARSVLAAGQR</sequence>
<accession>A0ABP9SM51</accession>
<proteinExistence type="predicted"/>
<dbReference type="EMBL" id="BAABJQ010000030">
    <property type="protein sequence ID" value="GAA5197667.1"/>
    <property type="molecule type" value="Genomic_DNA"/>
</dbReference>
<evidence type="ECO:0000256" key="1">
    <source>
        <dbReference type="SAM" id="MobiDB-lite"/>
    </source>
</evidence>
<comment type="caution">
    <text evidence="2">The sequence shown here is derived from an EMBL/GenBank/DDBJ whole genome shotgun (WGS) entry which is preliminary data.</text>
</comment>
<dbReference type="PROSITE" id="PS51257">
    <property type="entry name" value="PROKAR_LIPOPROTEIN"/>
    <property type="match status" value="1"/>
</dbReference>
<dbReference type="Proteomes" id="UP001501570">
    <property type="component" value="Unassembled WGS sequence"/>
</dbReference>
<evidence type="ECO:0000313" key="2">
    <source>
        <dbReference type="EMBL" id="GAA5197667.1"/>
    </source>
</evidence>
<evidence type="ECO:0008006" key="4">
    <source>
        <dbReference type="Google" id="ProtNLM"/>
    </source>
</evidence>